<evidence type="ECO:0000256" key="1">
    <source>
        <dbReference type="ARBA" id="ARBA00004613"/>
    </source>
</evidence>
<dbReference type="AlphaFoldDB" id="A0A833WNA8"/>
<dbReference type="InterPro" id="IPR031825">
    <property type="entry name" value="RXLR"/>
</dbReference>
<keyword evidence="3 5" id="KW-0964">Secreted</keyword>
<accession>A0A833WNA8</accession>
<feature type="region of interest" description="Disordered" evidence="6">
    <location>
        <begin position="55"/>
        <end position="93"/>
    </location>
</feature>
<keyword evidence="9" id="KW-1185">Reference proteome</keyword>
<feature type="chain" id="PRO_5036239905" description="RxLR effector protein" evidence="5">
    <location>
        <begin position="21"/>
        <end position="162"/>
    </location>
</feature>
<sequence length="162" mass="18783">MRLSFILAVTCTGLLACATASDSEKAAKISNDQVLSGRQLIDTVAKDNKKRLLRAYKDAEDDSEDSKNVKPTADSKHADESEDSEDSQEERFSLIQTSNQPRYYWWFQHHMTPLDVRRDLELTADTINPIKRSVYTGYVDYYEDHCSYYENRKEEFCKAEDF</sequence>
<evidence type="ECO:0000313" key="7">
    <source>
        <dbReference type="EMBL" id="KAF4032181.1"/>
    </source>
</evidence>
<dbReference type="OMA" id="RRMAFCQ"/>
<comment type="subcellular location">
    <subcellularLocation>
        <location evidence="1 5">Secreted</location>
    </subcellularLocation>
</comment>
<evidence type="ECO:0000256" key="5">
    <source>
        <dbReference type="RuleBase" id="RU367124"/>
    </source>
</evidence>
<dbReference type="EMBL" id="JAACNO010002746">
    <property type="protein sequence ID" value="KAF4131129.1"/>
    <property type="molecule type" value="Genomic_DNA"/>
</dbReference>
<evidence type="ECO:0000313" key="9">
    <source>
        <dbReference type="Proteomes" id="UP000602510"/>
    </source>
</evidence>
<proteinExistence type="inferred from homology"/>
<dbReference type="PROSITE" id="PS51257">
    <property type="entry name" value="PROKAR_LIPOPROTEIN"/>
    <property type="match status" value="1"/>
</dbReference>
<comment type="similarity">
    <text evidence="2 5">Belongs to the RxLR effector family.</text>
</comment>
<comment type="caution">
    <text evidence="7">The sequence shown here is derived from an EMBL/GenBank/DDBJ whole genome shotgun (WGS) entry which is preliminary data.</text>
</comment>
<evidence type="ECO:0000256" key="4">
    <source>
        <dbReference type="ARBA" id="ARBA00022729"/>
    </source>
</evidence>
<dbReference type="Proteomes" id="UP000704712">
    <property type="component" value="Unassembled WGS sequence"/>
</dbReference>
<evidence type="ECO:0000256" key="6">
    <source>
        <dbReference type="SAM" id="MobiDB-lite"/>
    </source>
</evidence>
<organism evidence="7 9">
    <name type="scientific">Phytophthora infestans</name>
    <name type="common">Potato late blight agent</name>
    <name type="synonym">Botrytis infestans</name>
    <dbReference type="NCBI Taxonomy" id="4787"/>
    <lineage>
        <taxon>Eukaryota</taxon>
        <taxon>Sar</taxon>
        <taxon>Stramenopiles</taxon>
        <taxon>Oomycota</taxon>
        <taxon>Peronosporomycetes</taxon>
        <taxon>Peronosporales</taxon>
        <taxon>Peronosporaceae</taxon>
        <taxon>Phytophthora</taxon>
    </lineage>
</organism>
<comment type="domain">
    <text evidence="5">The RxLR-dEER motif acts to carry the protein into the host cell cytoplasm through binding to cell surface phosphatidylinositol-3-phosphate.</text>
</comment>
<gene>
    <name evidence="7" type="ORF">GN244_ATG15950</name>
    <name evidence="8" type="ORF">GN958_ATG19674</name>
</gene>
<feature type="compositionally biased region" description="Basic and acidic residues" evidence="6">
    <location>
        <begin position="65"/>
        <end position="79"/>
    </location>
</feature>
<protein>
    <recommendedName>
        <fullName evidence="5">RxLR effector protein</fullName>
    </recommendedName>
</protein>
<dbReference type="Pfam" id="PF16810">
    <property type="entry name" value="RXLR"/>
    <property type="match status" value="1"/>
</dbReference>
<evidence type="ECO:0000256" key="3">
    <source>
        <dbReference type="ARBA" id="ARBA00022525"/>
    </source>
</evidence>
<keyword evidence="4 5" id="KW-0732">Signal</keyword>
<name>A0A833WNA8_PHYIN</name>
<evidence type="ECO:0000313" key="8">
    <source>
        <dbReference type="EMBL" id="KAF4131129.1"/>
    </source>
</evidence>
<dbReference type="EMBL" id="WSZM01000505">
    <property type="protein sequence ID" value="KAF4032181.1"/>
    <property type="molecule type" value="Genomic_DNA"/>
</dbReference>
<feature type="signal peptide" evidence="5">
    <location>
        <begin position="1"/>
        <end position="20"/>
    </location>
</feature>
<evidence type="ECO:0000256" key="2">
    <source>
        <dbReference type="ARBA" id="ARBA00010400"/>
    </source>
</evidence>
<comment type="function">
    <text evidence="5">Effector that suppresses plant defense responses during pathogen infection.</text>
</comment>
<reference evidence="7" key="1">
    <citation type="submission" date="2020-04" db="EMBL/GenBank/DDBJ databases">
        <title>Hybrid Assembly of Korean Phytophthora infestans isolates.</title>
        <authorList>
            <person name="Prokchorchik M."/>
            <person name="Lee Y."/>
            <person name="Seo J."/>
            <person name="Cho J.-H."/>
            <person name="Park Y.-E."/>
            <person name="Jang D.-C."/>
            <person name="Im J.-S."/>
            <person name="Choi J.-G."/>
            <person name="Park H.-J."/>
            <person name="Lee G.-B."/>
            <person name="Lee Y.-G."/>
            <person name="Hong S.-Y."/>
            <person name="Cho K."/>
            <person name="Sohn K.H."/>
        </authorList>
    </citation>
    <scope>NUCLEOTIDE SEQUENCE</scope>
    <source>
        <strain evidence="7">KR_1_A1</strain>
        <strain evidence="8">KR_2_A2</strain>
    </source>
</reference>
<dbReference type="Proteomes" id="UP000602510">
    <property type="component" value="Unassembled WGS sequence"/>
</dbReference>